<dbReference type="HOGENOM" id="CLU_3195495_0_0_4"/>
<evidence type="ECO:0000313" key="1">
    <source>
        <dbReference type="EMBL" id="CAI09101.1"/>
    </source>
</evidence>
<evidence type="ECO:0000313" key="3">
    <source>
        <dbReference type="Proteomes" id="UP000006552"/>
    </source>
</evidence>
<reference evidence="2" key="2">
    <citation type="journal article" date="2004" name="Arch. Microbiol.">
        <title>Genes involved in the anaerobic degradation of toluene in a denitrifying bacterium, strain EbN1.</title>
        <authorList>
            <person name="Kube M."/>
            <person name="Heider J."/>
            <person name="Amann J."/>
            <person name="Hufnagel P."/>
            <person name="Kuehner S."/>
            <person name="Beck A."/>
            <person name="Reinhardt R."/>
            <person name="Rabus R."/>
        </authorList>
    </citation>
    <scope>NUCLEOTIDE SEQUENCE</scope>
    <source>
        <strain evidence="2">EbN1</strain>
    </source>
</reference>
<keyword evidence="3" id="KW-1185">Reference proteome</keyword>
<protein>
    <submittedName>
        <fullName evidence="2">Uncharacterized protein</fullName>
    </submittedName>
</protein>
<organism evidence="2 3">
    <name type="scientific">Aromatoleum aromaticum (strain DSM 19018 / LMG 30748 / EbN1)</name>
    <name type="common">Azoarcus sp. (strain EbN1)</name>
    <dbReference type="NCBI Taxonomy" id="76114"/>
    <lineage>
        <taxon>Bacteria</taxon>
        <taxon>Pseudomonadati</taxon>
        <taxon>Pseudomonadota</taxon>
        <taxon>Betaproteobacteria</taxon>
        <taxon>Rhodocyclales</taxon>
        <taxon>Rhodocyclaceae</taxon>
        <taxon>Aromatoleum</taxon>
    </lineage>
</organism>
<accession>Q5NYW1</accession>
<dbReference type="AlphaFoldDB" id="Q5NYW1"/>
<reference evidence="2" key="1">
    <citation type="journal article" date="2002" name="Arch. Microbiol.">
        <title>Genes involved in the anaerobic degradation of ethylbenzene in a denitrifying bacterium, strain EbN1.</title>
        <authorList>
            <person name="Rabus R."/>
            <person name="Kube M."/>
            <person name="Beck A."/>
            <person name="Widdel F."/>
            <person name="Reinhardt R."/>
        </authorList>
    </citation>
    <scope>NUCLEOTIDE SEQUENCE</scope>
    <source>
        <strain evidence="2">EbN1</strain>
    </source>
</reference>
<sequence length="45" mass="4971">MRPCARDALPTGARPPAYEARWRPPVDKPAPCLELTVIVTDAVRI</sequence>
<name>Q5NYW1_AROAE</name>
<reference evidence="2 3" key="4">
    <citation type="journal article" date="2005" name="Arch. Microbiol.">
        <title>The genome sequence of an anaerobic aromatic-degrading denitrifying bacterium, strain EbN1.</title>
        <authorList>
            <person name="Rabus R."/>
            <person name="Kube M."/>
            <person name="Heider J."/>
            <person name="Beck A."/>
            <person name="Heitmann K."/>
            <person name="Widdel F."/>
            <person name="Reinhardt R."/>
        </authorList>
    </citation>
    <scope>NUCLEOTIDE SEQUENCE [LARGE SCALE GENOMIC DNA]</scope>
    <source>
        <strain evidence="2 3">EbN1</strain>
    </source>
</reference>
<gene>
    <name evidence="1" type="ORF">ebA5243</name>
    <name evidence="2" type="ORF">ebA6348</name>
</gene>
<dbReference type="EMBL" id="CR555306">
    <property type="protein sequence ID" value="CAI09753.1"/>
    <property type="molecule type" value="Genomic_DNA"/>
</dbReference>
<reference evidence="2" key="3">
    <citation type="submission" date="2004-11" db="EMBL/GenBank/DDBJ databases">
        <authorList>
            <person name="PROSCIENCE"/>
        </authorList>
    </citation>
    <scope>NUCLEOTIDE SEQUENCE</scope>
    <source>
        <strain evidence="2">EbN1</strain>
    </source>
</reference>
<reference evidence="2" key="5">
    <citation type="journal article" date="2005" name="J. Bacteriol.">
        <title>Substrate-dependent regulation of anaerobic degradation pathways for toluene and ethylbenzene in a denitrifying bacterium, strain EbN1.</title>
        <authorList>
            <person name="Kuhner S."/>
            <person name="Wohlbrand L."/>
            <person name="Fritz I."/>
            <person name="Wruck W."/>
            <person name="Hultschig C."/>
            <person name="Hufnagel P."/>
            <person name="Kube M."/>
            <person name="Reinhardt R."/>
            <person name="Rabus R."/>
        </authorList>
    </citation>
    <scope>NUCLEOTIDE SEQUENCE</scope>
    <source>
        <strain evidence="2">EbN1</strain>
    </source>
</reference>
<dbReference type="Proteomes" id="UP000006552">
    <property type="component" value="Chromosome"/>
</dbReference>
<evidence type="ECO:0000313" key="2">
    <source>
        <dbReference type="EMBL" id="CAI09753.1"/>
    </source>
</evidence>
<dbReference type="KEGG" id="eba:ebA5243"/>
<dbReference type="KEGG" id="eba:ebA6348"/>
<proteinExistence type="predicted"/>
<dbReference type="STRING" id="76114.ebA5243"/>
<dbReference type="EMBL" id="CR555306">
    <property type="protein sequence ID" value="CAI09101.1"/>
    <property type="molecule type" value="Genomic_DNA"/>
</dbReference>